<keyword evidence="6 13" id="KW-0812">Transmembrane</keyword>
<comment type="subcellular location">
    <subcellularLocation>
        <location evidence="1">Endoplasmic reticulum membrane</location>
        <topology evidence="1">Multi-pass membrane protein</topology>
    </subcellularLocation>
</comment>
<dbReference type="Pfam" id="PF03062">
    <property type="entry name" value="MBOAT"/>
    <property type="match status" value="1"/>
</dbReference>
<evidence type="ECO:0000256" key="11">
    <source>
        <dbReference type="ARBA" id="ARBA00023568"/>
    </source>
</evidence>
<evidence type="ECO:0000256" key="1">
    <source>
        <dbReference type="ARBA" id="ARBA00004477"/>
    </source>
</evidence>
<comment type="function">
    <text evidence="11">Sterol O-acyltransferase that catalyzes the formation of stery esters.</text>
</comment>
<name>A0A5E8AXW7_9ASCO</name>
<reference evidence="14" key="1">
    <citation type="submission" date="2019-09" db="EMBL/GenBank/DDBJ databases">
        <authorList>
            <person name="Brejova B."/>
        </authorList>
    </citation>
    <scope>NUCLEOTIDE SEQUENCE [LARGE SCALE GENOMIC DNA]</scope>
</reference>
<dbReference type="GO" id="GO:0004144">
    <property type="term" value="F:diacylglycerol O-acyltransferase activity"/>
    <property type="evidence" value="ECO:0007669"/>
    <property type="project" value="UniProtKB-EC"/>
</dbReference>
<evidence type="ECO:0000256" key="4">
    <source>
        <dbReference type="ARBA" id="ARBA00013244"/>
    </source>
</evidence>
<evidence type="ECO:0000256" key="12">
    <source>
        <dbReference type="SAM" id="MobiDB-lite"/>
    </source>
</evidence>
<evidence type="ECO:0000256" key="6">
    <source>
        <dbReference type="ARBA" id="ARBA00022692"/>
    </source>
</evidence>
<evidence type="ECO:0000256" key="3">
    <source>
        <dbReference type="ARBA" id="ARBA00009010"/>
    </source>
</evidence>
<evidence type="ECO:0000256" key="10">
    <source>
        <dbReference type="ARBA" id="ARBA00023315"/>
    </source>
</evidence>
<feature type="transmembrane region" description="Helical" evidence="13">
    <location>
        <begin position="335"/>
        <end position="356"/>
    </location>
</feature>
<feature type="compositionally biased region" description="Low complexity" evidence="12">
    <location>
        <begin position="26"/>
        <end position="41"/>
    </location>
</feature>
<keyword evidence="15" id="KW-1185">Reference proteome</keyword>
<dbReference type="PANTHER" id="PTHR10408">
    <property type="entry name" value="STEROL O-ACYLTRANSFERASE"/>
    <property type="match status" value="1"/>
</dbReference>
<dbReference type="PANTHER" id="PTHR10408:SF7">
    <property type="entry name" value="DIACYLGLYCEROL O-ACYLTRANSFERASE 1"/>
    <property type="match status" value="1"/>
</dbReference>
<keyword evidence="8 13" id="KW-1133">Transmembrane helix</keyword>
<organism evidence="14 15">
    <name type="scientific">Magnusiomyces paraingens</name>
    <dbReference type="NCBI Taxonomy" id="2606893"/>
    <lineage>
        <taxon>Eukaryota</taxon>
        <taxon>Fungi</taxon>
        <taxon>Dikarya</taxon>
        <taxon>Ascomycota</taxon>
        <taxon>Saccharomycotina</taxon>
        <taxon>Dipodascomycetes</taxon>
        <taxon>Dipodascales</taxon>
        <taxon>Dipodascaceae</taxon>
        <taxon>Magnusiomyces</taxon>
    </lineage>
</organism>
<keyword evidence="5" id="KW-0808">Transferase</keyword>
<dbReference type="EMBL" id="CABVLU010000001">
    <property type="protein sequence ID" value="VVT43588.1"/>
    <property type="molecule type" value="Genomic_DNA"/>
</dbReference>
<sequence>MTDIDPPLEPHPPSPFLLTRRRMSTRRASTSAGSTTTPALSPQLLSLDSTETKLPANQPRSQNDSKNLSLLSDGEFNSNIHNLGNVSKASVESTDALPIPIAATSATTITETVKPVSESFDSKNPPVKLQPAKKQLPHYRPIHINAQDSIFSRENIYSLGTTQYKSKSKPEVSRPSSGESPTRYFGFRNLAMIVLIVGNIRLLVENYIKYGLLASFERMSGIPDHDIKIALLLTAFIPGHLFVSLVVERVAASWALTPQAARQDSQVLLPKEATTEDKPIENSRKKSFATRPSSTSSSIAGKIKMKHLWRLFAALHAINALLCLVITSYTVYTNIWHPVVGTICEIHAVVLCLKVASYALTNRDLRDATIIERANKKTGNENDNDIPEVPELYSSQPYPTNLTIGNLVYFWWAPTLVYQPVYPRTPRVRWRFVARHIAELIVLVVVMWFIVRQYAVPILENSLQRMATERQGNNNKLQTSTLQNLVLMGERLMKLATVSILVWLLGFFALFQSFLNLLAELTRFADRDFYQDWWNSGSLGTYWKLWNRPVSNYFRRHLYIPMLKRGFSTFQSSLSVFFVSAVLHEVMVGIPTHNVLGFAFFSMMLQVPLILVTAPLERMRGPGSTIGNMVFWLAFFLGQPLGVLVYYYAWNVKYNPGALKVTNSTEHCNCL</sequence>
<feature type="transmembrane region" description="Helical" evidence="13">
    <location>
        <begin position="308"/>
        <end position="329"/>
    </location>
</feature>
<evidence type="ECO:0000256" key="13">
    <source>
        <dbReference type="SAM" id="Phobius"/>
    </source>
</evidence>
<dbReference type="OrthoDB" id="10039049at2759"/>
<gene>
    <name evidence="14" type="ORF">SAPINGB_P000051</name>
</gene>
<feature type="transmembrane region" description="Helical" evidence="13">
    <location>
        <begin position="595"/>
        <end position="614"/>
    </location>
</feature>
<evidence type="ECO:0000256" key="2">
    <source>
        <dbReference type="ARBA" id="ARBA00005189"/>
    </source>
</evidence>
<keyword evidence="7" id="KW-0256">Endoplasmic reticulum</keyword>
<dbReference type="GO" id="GO:0019432">
    <property type="term" value="P:triglyceride biosynthetic process"/>
    <property type="evidence" value="ECO:0007669"/>
    <property type="project" value="TreeGrafter"/>
</dbReference>
<dbReference type="RefSeq" id="XP_031850667.1">
    <property type="nucleotide sequence ID" value="XM_031994776.1"/>
</dbReference>
<evidence type="ECO:0000256" key="7">
    <source>
        <dbReference type="ARBA" id="ARBA00022824"/>
    </source>
</evidence>
<evidence type="ECO:0000313" key="14">
    <source>
        <dbReference type="EMBL" id="VVT43588.1"/>
    </source>
</evidence>
<feature type="region of interest" description="Disordered" evidence="12">
    <location>
        <begin position="1"/>
        <end position="46"/>
    </location>
</feature>
<dbReference type="EC" id="2.3.1.20" evidence="4"/>
<accession>A0A5E8AXW7</accession>
<evidence type="ECO:0000256" key="5">
    <source>
        <dbReference type="ARBA" id="ARBA00022679"/>
    </source>
</evidence>
<dbReference type="Proteomes" id="UP000398389">
    <property type="component" value="Unassembled WGS sequence"/>
</dbReference>
<comment type="pathway">
    <text evidence="2">Lipid metabolism.</text>
</comment>
<dbReference type="InterPro" id="IPR004299">
    <property type="entry name" value="MBOAT_fam"/>
</dbReference>
<dbReference type="GO" id="GO:0005789">
    <property type="term" value="C:endoplasmic reticulum membrane"/>
    <property type="evidence" value="ECO:0007669"/>
    <property type="project" value="UniProtKB-SubCell"/>
</dbReference>
<feature type="compositionally biased region" description="Basic and acidic residues" evidence="12">
    <location>
        <begin position="273"/>
        <end position="284"/>
    </location>
</feature>
<feature type="region of interest" description="Disordered" evidence="12">
    <location>
        <begin position="272"/>
        <end position="295"/>
    </location>
</feature>
<evidence type="ECO:0000313" key="15">
    <source>
        <dbReference type="Proteomes" id="UP000398389"/>
    </source>
</evidence>
<protein>
    <recommendedName>
        <fullName evidence="4">diacylglycerol O-acyltransferase</fullName>
        <ecNumber evidence="4">2.3.1.20</ecNumber>
    </recommendedName>
</protein>
<feature type="transmembrane region" description="Helical" evidence="13">
    <location>
        <begin position="495"/>
        <end position="519"/>
    </location>
</feature>
<feature type="transmembrane region" description="Helical" evidence="13">
    <location>
        <begin position="432"/>
        <end position="451"/>
    </location>
</feature>
<feature type="transmembrane region" description="Helical" evidence="13">
    <location>
        <begin position="228"/>
        <end position="247"/>
    </location>
</feature>
<evidence type="ECO:0000256" key="8">
    <source>
        <dbReference type="ARBA" id="ARBA00022989"/>
    </source>
</evidence>
<keyword evidence="9 13" id="KW-0472">Membrane</keyword>
<keyword evidence="10" id="KW-0012">Acyltransferase</keyword>
<dbReference type="AlphaFoldDB" id="A0A5E8AXW7"/>
<dbReference type="InterPro" id="IPR014371">
    <property type="entry name" value="Oat_ACAT_DAG_ARE"/>
</dbReference>
<evidence type="ECO:0000256" key="9">
    <source>
        <dbReference type="ARBA" id="ARBA00023136"/>
    </source>
</evidence>
<comment type="similarity">
    <text evidence="3">Belongs to the membrane-bound acyltransferase family. Sterol o-acyltransferase subfamily.</text>
</comment>
<proteinExistence type="inferred from homology"/>
<feature type="transmembrane region" description="Helical" evidence="13">
    <location>
        <begin position="626"/>
        <end position="649"/>
    </location>
</feature>
<dbReference type="GeneID" id="43578876"/>